<feature type="compositionally biased region" description="Pro residues" evidence="1">
    <location>
        <begin position="437"/>
        <end position="447"/>
    </location>
</feature>
<evidence type="ECO:0000313" key="2">
    <source>
        <dbReference type="EMBL" id="KAH0967739.1"/>
    </source>
</evidence>
<comment type="caution">
    <text evidence="2">The sequence shown here is derived from an EMBL/GenBank/DDBJ whole genome shotgun (WGS) entry which is preliminary data.</text>
</comment>
<sequence>MSLGNATLDILRLIVVNVESGNSHAWSHLYQGLGNKAWNELMPDGLRNQQSKRNLANLRLVNRAFCAVASQLLFSHIDVSYDVTKSSVVNMTRLEALLTFSDNIYNDCIRHFRVNFDVPRNCVDRYWIGCYLRNLAFVLPIFMARAGRLETLAVRNLVGYSSRTNERPEDLFEEMGNSNKVTEAFIKALRRVPLPYLRRLSLWLPASVELQQLAGESPGQLSMNTVVRRLRHVDLGIWDNIDNAGFPWDEMKELGQAGPLPKRGYAALLLGVLDKTPNLDLESLSISTRCEHVNLAGLAGQTFLSLRTVHLAGVSLPSRALLSVTVESAGTLHTLELNRVLLTTSRWADVLPEIARLEKLCHFSTTSCGYDERGASRHWREDVYDAGFPNRDLGTSAKVDFQALGCVQRAVNERRALRGLTPVPEYQYRHLFLAPPAPESELPPRPASPAFELPDGFEEGEWETSMEI</sequence>
<organism evidence="2 3">
    <name type="scientific">Hirsutella rhossiliensis</name>
    <dbReference type="NCBI Taxonomy" id="111463"/>
    <lineage>
        <taxon>Eukaryota</taxon>
        <taxon>Fungi</taxon>
        <taxon>Dikarya</taxon>
        <taxon>Ascomycota</taxon>
        <taxon>Pezizomycotina</taxon>
        <taxon>Sordariomycetes</taxon>
        <taxon>Hypocreomycetidae</taxon>
        <taxon>Hypocreales</taxon>
        <taxon>Ophiocordycipitaceae</taxon>
        <taxon>Hirsutella</taxon>
    </lineage>
</organism>
<dbReference type="Proteomes" id="UP000824596">
    <property type="component" value="Unassembled WGS sequence"/>
</dbReference>
<protein>
    <submittedName>
        <fullName evidence="2">Uncharacterized protein</fullName>
    </submittedName>
</protein>
<dbReference type="AlphaFoldDB" id="A0A9P8N8M4"/>
<dbReference type="EMBL" id="JAIZPD010000001">
    <property type="protein sequence ID" value="KAH0967739.1"/>
    <property type="molecule type" value="Genomic_DNA"/>
</dbReference>
<accession>A0A9P8N8M4</accession>
<feature type="region of interest" description="Disordered" evidence="1">
    <location>
        <begin position="437"/>
        <end position="468"/>
    </location>
</feature>
<reference evidence="2" key="1">
    <citation type="submission" date="2021-09" db="EMBL/GenBank/DDBJ databases">
        <title>A high-quality genome of the endoparasitic fungus Hirsutella rhossiliensis with a comparison of Hirsutella genomes reveals transposable elements contributing to genome size variation.</title>
        <authorList>
            <person name="Lin R."/>
            <person name="Jiao Y."/>
            <person name="Sun X."/>
            <person name="Ling J."/>
            <person name="Xie B."/>
            <person name="Cheng X."/>
        </authorList>
    </citation>
    <scope>NUCLEOTIDE SEQUENCE</scope>
    <source>
        <strain evidence="2">HR02</strain>
    </source>
</reference>
<evidence type="ECO:0000313" key="3">
    <source>
        <dbReference type="Proteomes" id="UP000824596"/>
    </source>
</evidence>
<feature type="compositionally biased region" description="Acidic residues" evidence="1">
    <location>
        <begin position="455"/>
        <end position="468"/>
    </location>
</feature>
<dbReference type="RefSeq" id="XP_044725252.1">
    <property type="nucleotide sequence ID" value="XM_044858852.1"/>
</dbReference>
<evidence type="ECO:0000256" key="1">
    <source>
        <dbReference type="SAM" id="MobiDB-lite"/>
    </source>
</evidence>
<dbReference type="OrthoDB" id="4505556at2759"/>
<keyword evidence="3" id="KW-1185">Reference proteome</keyword>
<proteinExistence type="predicted"/>
<name>A0A9P8N8M4_9HYPO</name>
<gene>
    <name evidence="2" type="ORF">HRG_00381</name>
</gene>
<dbReference type="GeneID" id="68349510"/>